<accession>A0A3B4V8P1</accession>
<dbReference type="Pfam" id="PF03098">
    <property type="entry name" value="An_peroxidase"/>
    <property type="match status" value="2"/>
</dbReference>
<evidence type="ECO:0000256" key="2">
    <source>
        <dbReference type="SAM" id="SignalP"/>
    </source>
</evidence>
<name>A0A3B4V8P1_SERDU</name>
<dbReference type="GO" id="GO:0006979">
    <property type="term" value="P:response to oxidative stress"/>
    <property type="evidence" value="ECO:0007669"/>
    <property type="project" value="InterPro"/>
</dbReference>
<dbReference type="InterPro" id="IPR037120">
    <property type="entry name" value="Haem_peroxidase_sf_animal"/>
</dbReference>
<dbReference type="AlphaFoldDB" id="A0A3B4V8P1"/>
<dbReference type="SUPFAM" id="SSF48113">
    <property type="entry name" value="Heme-dependent peroxidases"/>
    <property type="match status" value="1"/>
</dbReference>
<reference evidence="3" key="1">
    <citation type="submission" date="2025-08" db="UniProtKB">
        <authorList>
            <consortium name="Ensembl"/>
        </authorList>
    </citation>
    <scope>IDENTIFICATION</scope>
</reference>
<feature type="region of interest" description="Disordered" evidence="1">
    <location>
        <begin position="134"/>
        <end position="153"/>
    </location>
</feature>
<dbReference type="Gene3D" id="1.10.640.10">
    <property type="entry name" value="Haem peroxidase domain superfamily, animal type"/>
    <property type="match status" value="2"/>
</dbReference>
<keyword evidence="4" id="KW-1185">Reference proteome</keyword>
<dbReference type="Ensembl" id="ENSSDUT00000027483.1">
    <property type="protein sequence ID" value="ENSSDUP00000027004.1"/>
    <property type="gene ID" value="ENSSDUG00000017578.1"/>
</dbReference>
<dbReference type="InterPro" id="IPR019791">
    <property type="entry name" value="Haem_peroxidase_animal"/>
</dbReference>
<organism evidence="3 4">
    <name type="scientific">Seriola dumerili</name>
    <name type="common">Greater amberjack</name>
    <name type="synonym">Caranx dumerili</name>
    <dbReference type="NCBI Taxonomy" id="41447"/>
    <lineage>
        <taxon>Eukaryota</taxon>
        <taxon>Metazoa</taxon>
        <taxon>Chordata</taxon>
        <taxon>Craniata</taxon>
        <taxon>Vertebrata</taxon>
        <taxon>Euteleostomi</taxon>
        <taxon>Actinopterygii</taxon>
        <taxon>Neopterygii</taxon>
        <taxon>Teleostei</taxon>
        <taxon>Neoteleostei</taxon>
        <taxon>Acanthomorphata</taxon>
        <taxon>Carangaria</taxon>
        <taxon>Carangiformes</taxon>
        <taxon>Carangidae</taxon>
        <taxon>Seriola</taxon>
    </lineage>
</organism>
<feature type="region of interest" description="Disordered" evidence="1">
    <location>
        <begin position="93"/>
        <end position="118"/>
    </location>
</feature>
<evidence type="ECO:0000313" key="3">
    <source>
        <dbReference type="Ensembl" id="ENSSDUP00000027004.1"/>
    </source>
</evidence>
<dbReference type="PANTHER" id="PTHR11475:SF63">
    <property type="entry name" value="EOSINOPHIL PEROXIDASE"/>
    <property type="match status" value="1"/>
</dbReference>
<proteinExistence type="predicted"/>
<dbReference type="PROSITE" id="PS50292">
    <property type="entry name" value="PEROXIDASE_3"/>
    <property type="match status" value="1"/>
</dbReference>
<dbReference type="GeneTree" id="ENSGT00940000156009"/>
<feature type="compositionally biased region" description="Basic residues" evidence="1">
    <location>
        <begin position="108"/>
        <end position="118"/>
    </location>
</feature>
<dbReference type="PANTHER" id="PTHR11475">
    <property type="entry name" value="OXIDASE/PEROXIDASE"/>
    <property type="match status" value="1"/>
</dbReference>
<evidence type="ECO:0000256" key="1">
    <source>
        <dbReference type="SAM" id="MobiDB-lite"/>
    </source>
</evidence>
<dbReference type="GO" id="GO:0004601">
    <property type="term" value="F:peroxidase activity"/>
    <property type="evidence" value="ECO:0007669"/>
    <property type="project" value="InterPro"/>
</dbReference>
<sequence>EMNRYLCLLAAALYLCLQWQILKNDTVIPNDCIDTSDLSTQHRSIDRVRRNAASPSDVLRLLKQPAGPTRTAVPAADYMDVAVKLLKRSLNRRPKRSINATGVNTHTNHTHTHTHHTHKHHTHTQHTHTTHTHTHTHTQHTTTHTPHHTHTHTHTHYTHAHTHIVNANCFLSSKQIPKKDPRFGKKSEECIPFFRSRRCPLSGWWSGKQKALIYKLRASTNHTLCRTNENIGLTSLHTLLMREHNRLAQRLYQELHEEHKSCNYNSSPMCSPQACLRFAHLMVHNPISSPLLHKAFFAPWRIVLKVWPRALILLDPILRGLVAVRPSLTAEISMNEDELRDRLFKFSAELALDLGALNMQRGRDHGLPGYNKWRKFCGLSQPRNLAQLAKVMNNTDLAKNLLDLYGTPDNIDVWLGGVAEPFVRGGRVGPLFACLIATQFQRIRQGDRLWWENEGVFTEAQRESLRETSLARIMCDNTGITEVPDRPFQYRPRGSGYTQCEDIPTFDLSPWREGELML</sequence>
<dbReference type="GO" id="GO:0005576">
    <property type="term" value="C:extracellular region"/>
    <property type="evidence" value="ECO:0007669"/>
    <property type="project" value="UniProtKB-SubCell"/>
</dbReference>
<keyword evidence="2" id="KW-0732">Signal</keyword>
<dbReference type="GO" id="GO:0020037">
    <property type="term" value="F:heme binding"/>
    <property type="evidence" value="ECO:0007669"/>
    <property type="project" value="InterPro"/>
</dbReference>
<evidence type="ECO:0000313" key="4">
    <source>
        <dbReference type="Proteomes" id="UP000261420"/>
    </source>
</evidence>
<dbReference type="Proteomes" id="UP000261420">
    <property type="component" value="Unplaced"/>
</dbReference>
<dbReference type="InterPro" id="IPR010255">
    <property type="entry name" value="Haem_peroxidase_sf"/>
</dbReference>
<reference evidence="3" key="2">
    <citation type="submission" date="2025-09" db="UniProtKB">
        <authorList>
            <consortium name="Ensembl"/>
        </authorList>
    </citation>
    <scope>IDENTIFICATION</scope>
</reference>
<protein>
    <submittedName>
        <fullName evidence="3">Eosinophil peroxidase</fullName>
    </submittedName>
</protein>
<feature type="chain" id="PRO_5017184991" evidence="2">
    <location>
        <begin position="19"/>
        <end position="518"/>
    </location>
</feature>
<feature type="signal peptide" evidence="2">
    <location>
        <begin position="1"/>
        <end position="18"/>
    </location>
</feature>